<dbReference type="Proteomes" id="UP000176294">
    <property type="component" value="Unassembled WGS sequence"/>
</dbReference>
<evidence type="ECO:0008006" key="3">
    <source>
        <dbReference type="Google" id="ProtNLM"/>
    </source>
</evidence>
<comment type="caution">
    <text evidence="1">The sequence shown here is derived from an EMBL/GenBank/DDBJ whole genome shotgun (WGS) entry which is preliminary data.</text>
</comment>
<dbReference type="AlphaFoldDB" id="A0A1G1STF2"/>
<reference evidence="1 2" key="1">
    <citation type="submission" date="2016-08" db="EMBL/GenBank/DDBJ databases">
        <title>Hymenobacter coccineus sp. nov., Hymenobacter lapidarius sp. nov. and Hymenobacter glacialis sp. nov., isolated from Antarctic soil.</title>
        <authorList>
            <person name="Sedlacek I."/>
            <person name="Kralova S."/>
            <person name="Kyrova K."/>
            <person name="Maslanova I."/>
            <person name="Stankova E."/>
            <person name="Vrbovska V."/>
            <person name="Nemec M."/>
            <person name="Bartak M."/>
            <person name="Svec P."/>
            <person name="Busse H.-J."/>
            <person name="Pantucek R."/>
        </authorList>
    </citation>
    <scope>NUCLEOTIDE SEQUENCE [LARGE SCALE GENOMIC DNA]</scope>
    <source>
        <strain evidence="1 2">CCM 8643</strain>
    </source>
</reference>
<dbReference type="OrthoDB" id="9801679at2"/>
<proteinExistence type="predicted"/>
<dbReference type="EMBL" id="MDZB01000153">
    <property type="protein sequence ID" value="OGX81927.1"/>
    <property type="molecule type" value="Genomic_DNA"/>
</dbReference>
<dbReference type="InterPro" id="IPR029052">
    <property type="entry name" value="Metallo-depent_PP-like"/>
</dbReference>
<accession>A0A1G1STF2</accession>
<dbReference type="Gene3D" id="3.60.21.10">
    <property type="match status" value="1"/>
</dbReference>
<dbReference type="STRING" id="1908237.BEN47_04705"/>
<gene>
    <name evidence="1" type="ORF">BEN47_04705</name>
</gene>
<dbReference type="SUPFAM" id="SSF56300">
    <property type="entry name" value="Metallo-dependent phosphatases"/>
    <property type="match status" value="1"/>
</dbReference>
<name>A0A1G1STF2_9BACT</name>
<evidence type="ECO:0000313" key="1">
    <source>
        <dbReference type="EMBL" id="OGX81927.1"/>
    </source>
</evidence>
<organism evidence="1 2">
    <name type="scientific">Hymenobacter lapidarius</name>
    <dbReference type="NCBI Taxonomy" id="1908237"/>
    <lineage>
        <taxon>Bacteria</taxon>
        <taxon>Pseudomonadati</taxon>
        <taxon>Bacteroidota</taxon>
        <taxon>Cytophagia</taxon>
        <taxon>Cytophagales</taxon>
        <taxon>Hymenobacteraceae</taxon>
        <taxon>Hymenobacter</taxon>
    </lineage>
</organism>
<dbReference type="RefSeq" id="WP_070730216.1">
    <property type="nucleotide sequence ID" value="NZ_MDZB01000153.1"/>
</dbReference>
<evidence type="ECO:0000313" key="2">
    <source>
        <dbReference type="Proteomes" id="UP000176294"/>
    </source>
</evidence>
<keyword evidence="2" id="KW-1185">Reference proteome</keyword>
<sequence length="86" mass="9562">MNALGYQFMALGNHDYDHGSARTRELQQLAHSPMRGANVTDKATGQPFLSDPTQVFTLDGVRVELKAKTCRCLTNEILFIFTVSCL</sequence>
<protein>
    <recommendedName>
        <fullName evidence="3">Calcineurin-like phosphoesterase domain-containing protein</fullName>
    </recommendedName>
</protein>